<accession>A0A8T1U6P9</accession>
<organism evidence="1 2">
    <name type="scientific">Phytophthora cactorum</name>
    <dbReference type="NCBI Taxonomy" id="29920"/>
    <lineage>
        <taxon>Eukaryota</taxon>
        <taxon>Sar</taxon>
        <taxon>Stramenopiles</taxon>
        <taxon>Oomycota</taxon>
        <taxon>Peronosporomycetes</taxon>
        <taxon>Peronosporales</taxon>
        <taxon>Peronosporaceae</taxon>
        <taxon>Phytophthora</taxon>
    </lineage>
</organism>
<comment type="caution">
    <text evidence="1">The sequence shown here is derived from an EMBL/GenBank/DDBJ whole genome shotgun (WGS) entry which is preliminary data.</text>
</comment>
<gene>
    <name evidence="1" type="ORF">JG687_00011359</name>
</gene>
<sequence>MGNFSTSAVISVADLFALNIKFTERTSNVLLDVVMYCDKLGIRYRTLSSGLEVLDHYCKSVSGLSVQSTTIARCSSSLGMLASAITVRRMGFELDVLDPRQFNSGDA</sequence>
<evidence type="ECO:0000313" key="2">
    <source>
        <dbReference type="Proteomes" id="UP000688947"/>
    </source>
</evidence>
<proteinExistence type="predicted"/>
<reference evidence="1" key="1">
    <citation type="submission" date="2021-01" db="EMBL/GenBank/DDBJ databases">
        <title>Phytophthora aleatoria, a newly-described species from Pinus radiata is distinct from Phytophthora cactorum isolates based on comparative genomics.</title>
        <authorList>
            <person name="Mcdougal R."/>
            <person name="Panda P."/>
            <person name="Williams N."/>
            <person name="Studholme D.J."/>
        </authorList>
    </citation>
    <scope>NUCLEOTIDE SEQUENCE</scope>
    <source>
        <strain evidence="1">NZFS 3830</strain>
    </source>
</reference>
<name>A0A8T1U6P9_9STRA</name>
<protein>
    <submittedName>
        <fullName evidence="1">Uncharacterized protein</fullName>
    </submittedName>
</protein>
<evidence type="ECO:0000313" key="1">
    <source>
        <dbReference type="EMBL" id="KAG6955209.1"/>
    </source>
</evidence>
<dbReference type="EMBL" id="JAENGZ010000693">
    <property type="protein sequence ID" value="KAG6955209.1"/>
    <property type="molecule type" value="Genomic_DNA"/>
</dbReference>
<dbReference type="AlphaFoldDB" id="A0A8T1U6P9"/>
<dbReference type="Proteomes" id="UP000688947">
    <property type="component" value="Unassembled WGS sequence"/>
</dbReference>